<dbReference type="Proteomes" id="UP000663825">
    <property type="component" value="Unassembled WGS sequence"/>
</dbReference>
<dbReference type="Proteomes" id="UP000663865">
    <property type="component" value="Unassembled WGS sequence"/>
</dbReference>
<dbReference type="Proteomes" id="UP000663833">
    <property type="component" value="Unassembled WGS sequence"/>
</dbReference>
<evidence type="ECO:0000313" key="6">
    <source>
        <dbReference type="Proteomes" id="UP000663833"/>
    </source>
</evidence>
<organism evidence="4 6">
    <name type="scientific">Rotaria socialis</name>
    <dbReference type="NCBI Taxonomy" id="392032"/>
    <lineage>
        <taxon>Eukaryota</taxon>
        <taxon>Metazoa</taxon>
        <taxon>Spiralia</taxon>
        <taxon>Gnathifera</taxon>
        <taxon>Rotifera</taxon>
        <taxon>Eurotatoria</taxon>
        <taxon>Bdelloidea</taxon>
        <taxon>Philodinida</taxon>
        <taxon>Philodinidae</taxon>
        <taxon>Rotaria</taxon>
    </lineage>
</organism>
<dbReference type="EMBL" id="CAJNYV010000066">
    <property type="protein sequence ID" value="CAF3340523.1"/>
    <property type="molecule type" value="Genomic_DNA"/>
</dbReference>
<feature type="region of interest" description="Disordered" evidence="1">
    <location>
        <begin position="1"/>
        <end position="22"/>
    </location>
</feature>
<dbReference type="Proteomes" id="UP000663869">
    <property type="component" value="Unassembled WGS sequence"/>
</dbReference>
<accession>A0A818MZ23</accession>
<evidence type="ECO:0000313" key="4">
    <source>
        <dbReference type="EMBL" id="CAF3596625.1"/>
    </source>
</evidence>
<evidence type="ECO:0000313" key="3">
    <source>
        <dbReference type="EMBL" id="CAF3340523.1"/>
    </source>
</evidence>
<proteinExistence type="predicted"/>
<name>A0A818MZ23_9BILA</name>
<evidence type="ECO:0000313" key="2">
    <source>
        <dbReference type="EMBL" id="CAF3270880.1"/>
    </source>
</evidence>
<gene>
    <name evidence="5" type="ORF">FME351_LOCUS24373</name>
    <name evidence="3" type="ORF">KIK155_LOCUS2667</name>
    <name evidence="4" type="ORF">LUA448_LOCUS30214</name>
    <name evidence="2" type="ORF">TIS948_LOCUS16319</name>
</gene>
<reference evidence="4" key="1">
    <citation type="submission" date="2021-02" db="EMBL/GenBank/DDBJ databases">
        <authorList>
            <person name="Nowell W R."/>
        </authorList>
    </citation>
    <scope>NUCLEOTIDE SEQUENCE</scope>
</reference>
<dbReference type="EMBL" id="CAJNXB010002678">
    <property type="protein sequence ID" value="CAF3270880.1"/>
    <property type="molecule type" value="Genomic_DNA"/>
</dbReference>
<dbReference type="EMBL" id="CAJNYD010004393">
    <property type="protein sequence ID" value="CAF3596625.1"/>
    <property type="molecule type" value="Genomic_DNA"/>
</dbReference>
<dbReference type="EMBL" id="CAJNYU010003209">
    <property type="protein sequence ID" value="CAF3648677.1"/>
    <property type="molecule type" value="Genomic_DNA"/>
</dbReference>
<sequence length="90" mass="9979">MLSSFATASTSSSSSPYETSSSRWKFNFTTNSFAALSAIFFASYVPSPQESSIINVAEKRKTSSVYNYRCEYLKTKHSGLDSTFALTKMN</sequence>
<comment type="caution">
    <text evidence="4">The sequence shown here is derived from an EMBL/GenBank/DDBJ whole genome shotgun (WGS) entry which is preliminary data.</text>
</comment>
<evidence type="ECO:0000256" key="1">
    <source>
        <dbReference type="SAM" id="MobiDB-lite"/>
    </source>
</evidence>
<dbReference type="AlphaFoldDB" id="A0A818MZ23"/>
<protein>
    <submittedName>
        <fullName evidence="4">Uncharacterized protein</fullName>
    </submittedName>
</protein>
<evidence type="ECO:0000313" key="5">
    <source>
        <dbReference type="EMBL" id="CAF3648677.1"/>
    </source>
</evidence>